<comment type="caution">
    <text evidence="2">The sequence shown here is derived from an EMBL/GenBank/DDBJ whole genome shotgun (WGS) entry which is preliminary data.</text>
</comment>
<proteinExistence type="predicted"/>
<keyword evidence="3" id="KW-1185">Reference proteome</keyword>
<organism evidence="2 3">
    <name type="scientific">Allacma fusca</name>
    <dbReference type="NCBI Taxonomy" id="39272"/>
    <lineage>
        <taxon>Eukaryota</taxon>
        <taxon>Metazoa</taxon>
        <taxon>Ecdysozoa</taxon>
        <taxon>Arthropoda</taxon>
        <taxon>Hexapoda</taxon>
        <taxon>Collembola</taxon>
        <taxon>Symphypleona</taxon>
        <taxon>Sminthuridae</taxon>
        <taxon>Allacma</taxon>
    </lineage>
</organism>
<sequence length="108" mass="12177">MGIARDELKETLHNLPSSLVTFYPFYIGDVLWAVPKHLMSFHETIYLTYSTILTGIYHVRGIQPSLVVHLNVVCVGGTPLSCLQHSLTHPEPKNLNEKLTDRGERLPP</sequence>
<dbReference type="EMBL" id="CAJVCH010036437">
    <property type="protein sequence ID" value="CAG7716174.1"/>
    <property type="molecule type" value="Genomic_DNA"/>
</dbReference>
<feature type="region of interest" description="Disordered" evidence="1">
    <location>
        <begin position="89"/>
        <end position="108"/>
    </location>
</feature>
<evidence type="ECO:0000313" key="3">
    <source>
        <dbReference type="Proteomes" id="UP000708208"/>
    </source>
</evidence>
<name>A0A8J2JKX2_9HEXA</name>
<reference evidence="2" key="1">
    <citation type="submission" date="2021-06" db="EMBL/GenBank/DDBJ databases">
        <authorList>
            <person name="Hodson N. C."/>
            <person name="Mongue J. A."/>
            <person name="Jaron S. K."/>
        </authorList>
    </citation>
    <scope>NUCLEOTIDE SEQUENCE</scope>
</reference>
<dbReference type="AlphaFoldDB" id="A0A8J2JKX2"/>
<evidence type="ECO:0000256" key="1">
    <source>
        <dbReference type="SAM" id="MobiDB-lite"/>
    </source>
</evidence>
<accession>A0A8J2JKX2</accession>
<evidence type="ECO:0000313" key="2">
    <source>
        <dbReference type="EMBL" id="CAG7716174.1"/>
    </source>
</evidence>
<gene>
    <name evidence="2" type="ORF">AFUS01_LOCUS5701</name>
</gene>
<protein>
    <submittedName>
        <fullName evidence="2">Uncharacterized protein</fullName>
    </submittedName>
</protein>
<dbReference type="Proteomes" id="UP000708208">
    <property type="component" value="Unassembled WGS sequence"/>
</dbReference>